<evidence type="ECO:0000259" key="4">
    <source>
        <dbReference type="PROSITE" id="PS50237"/>
    </source>
</evidence>
<organism evidence="5 6">
    <name type="scientific">Astathelohania contejeani</name>
    <dbReference type="NCBI Taxonomy" id="164912"/>
    <lineage>
        <taxon>Eukaryota</taxon>
        <taxon>Fungi</taxon>
        <taxon>Fungi incertae sedis</taxon>
        <taxon>Microsporidia</taxon>
        <taxon>Astathelohaniidae</taxon>
        <taxon>Astathelohania</taxon>
    </lineage>
</organism>
<dbReference type="InterPro" id="IPR035983">
    <property type="entry name" value="Hect_E3_ubiquitin_ligase"/>
</dbReference>
<keyword evidence="6" id="KW-1185">Reference proteome</keyword>
<dbReference type="EMBL" id="SBIQ01000067">
    <property type="protein sequence ID" value="KAF7683627.1"/>
    <property type="molecule type" value="Genomic_DNA"/>
</dbReference>
<comment type="caution">
    <text evidence="2">Lacks conserved residue(s) required for the propagation of feature annotation.</text>
</comment>
<reference evidence="5 6" key="1">
    <citation type="submission" date="2019-01" db="EMBL/GenBank/DDBJ databases">
        <title>Genomes sequencing and comparative genomics of infectious freshwater microsporidia, Cucumispora dikerogammari and Thelohania contejeani.</title>
        <authorList>
            <person name="Cormier A."/>
            <person name="Giraud I."/>
            <person name="Wattier R."/>
            <person name="Teixeira M."/>
            <person name="Grandjean F."/>
            <person name="Rigaud T."/>
            <person name="Cordaux R."/>
        </authorList>
    </citation>
    <scope>NUCLEOTIDE SEQUENCE [LARGE SCALE GENOMIC DNA]</scope>
    <source>
        <strain evidence="5">T1</strain>
        <tissue evidence="5">Spores</tissue>
    </source>
</reference>
<dbReference type="SUPFAM" id="SSF56204">
    <property type="entry name" value="Hect, E3 ligase catalytic domain"/>
    <property type="match status" value="1"/>
</dbReference>
<sequence>MKVIKLAVVFCFQTIEASNVLSLPRPRYNIKKWYQIFYKNINEENTKHIEFNINENDIFKETLDYFDSFKENGMLLKNYNLNIRFYNLKKYCNESDYTDWWLTTMALEFRKKKRLLFSCINRKNNMFEPNIFSKNALGTRISTELKAFGNIIGLIIKRERYLPFKLTKYFFQILCNEKIRDKNLSHKKNSSFEYSQMRKVNINGTCNFEFEIPFFDLNDKKDLFVNHYVITNNIPKYSFNYARSHILKLKFENLTQVIDKIKLGIYEVIDDKYLNRLTSRTFENLINGSGISIHKDYWLENCLCLVEDKNTNAIRWFWKYIKNCNHDKVKTIFFLLTGHEYMPLNNYRKPNIHINISLIDDIKCNFLPFSKHLFLSKTLNEKEFILSLENIFFIANEKNEYDNSY</sequence>
<evidence type="ECO:0000256" key="2">
    <source>
        <dbReference type="PROSITE-ProRule" id="PRU00104"/>
    </source>
</evidence>
<evidence type="ECO:0000256" key="1">
    <source>
        <dbReference type="ARBA" id="ARBA00022786"/>
    </source>
</evidence>
<dbReference type="InterPro" id="IPR000569">
    <property type="entry name" value="HECT_dom"/>
</dbReference>
<gene>
    <name evidence="5" type="ORF">TCON_1162</name>
</gene>
<dbReference type="PROSITE" id="PS50237">
    <property type="entry name" value="HECT"/>
    <property type="match status" value="1"/>
</dbReference>
<accession>A0ABQ7HZK3</accession>
<proteinExistence type="predicted"/>
<dbReference type="Pfam" id="PF00632">
    <property type="entry name" value="HECT"/>
    <property type="match status" value="1"/>
</dbReference>
<evidence type="ECO:0000313" key="5">
    <source>
        <dbReference type="EMBL" id="KAF7683627.1"/>
    </source>
</evidence>
<evidence type="ECO:0000256" key="3">
    <source>
        <dbReference type="SAM" id="SignalP"/>
    </source>
</evidence>
<feature type="signal peptide" evidence="3">
    <location>
        <begin position="1"/>
        <end position="17"/>
    </location>
</feature>
<feature type="domain" description="HECT" evidence="4">
    <location>
        <begin position="72"/>
        <end position="348"/>
    </location>
</feature>
<comment type="caution">
    <text evidence="5">The sequence shown here is derived from an EMBL/GenBank/DDBJ whole genome shotgun (WGS) entry which is preliminary data.</text>
</comment>
<dbReference type="Gene3D" id="3.90.1750.10">
    <property type="entry name" value="Hect, E3 ligase catalytic domains"/>
    <property type="match status" value="1"/>
</dbReference>
<keyword evidence="1 2" id="KW-0833">Ubl conjugation pathway</keyword>
<name>A0ABQ7HZK3_9MICR</name>
<dbReference type="Proteomes" id="UP001516464">
    <property type="component" value="Unassembled WGS sequence"/>
</dbReference>
<feature type="chain" id="PRO_5045906353" evidence="3">
    <location>
        <begin position="18"/>
        <end position="405"/>
    </location>
</feature>
<evidence type="ECO:0000313" key="6">
    <source>
        <dbReference type="Proteomes" id="UP001516464"/>
    </source>
</evidence>
<keyword evidence="3" id="KW-0732">Signal</keyword>
<protein>
    <submittedName>
        <fullName evidence="5">E3 ubiquitin-protein ligase TOM1-like</fullName>
    </submittedName>
</protein>